<dbReference type="EMBL" id="CP038799">
    <property type="protein sequence ID" value="QIV80341.1"/>
    <property type="molecule type" value="Genomic_DNA"/>
</dbReference>
<keyword evidence="4" id="KW-1185">Reference proteome</keyword>
<dbReference type="CDD" id="cd12108">
    <property type="entry name" value="Hr-like"/>
    <property type="match status" value="1"/>
</dbReference>
<protein>
    <submittedName>
        <fullName evidence="3">Hemerythrin domain-containing protein</fullName>
    </submittedName>
</protein>
<reference evidence="3 4" key="1">
    <citation type="submission" date="2019-04" db="EMBL/GenBank/DDBJ databases">
        <title>Draft, Whole-Genome Sequence of the Anthracene-degrading Mycobacterium frederiksbergense LB501T, Isolated from a Polycyclic Aromatic Hydrocarbon (PAH)-Contaminated Soil.</title>
        <authorList>
            <person name="Augelletti F."/>
        </authorList>
    </citation>
    <scope>NUCLEOTIDE SEQUENCE [LARGE SCALE GENOMIC DNA]</scope>
    <source>
        <strain evidence="3 4">LB 501T</strain>
    </source>
</reference>
<name>A0A6H0S0W9_9MYCO</name>
<accession>A0A6H0S0W9</accession>
<organism evidence="3 4">
    <name type="scientific">Mycolicibacterium frederiksbergense</name>
    <dbReference type="NCBI Taxonomy" id="117567"/>
    <lineage>
        <taxon>Bacteria</taxon>
        <taxon>Bacillati</taxon>
        <taxon>Actinomycetota</taxon>
        <taxon>Actinomycetes</taxon>
        <taxon>Mycobacteriales</taxon>
        <taxon>Mycobacteriaceae</taxon>
        <taxon>Mycolicibacterium</taxon>
    </lineage>
</organism>
<dbReference type="RefSeq" id="WP_168141068.1">
    <property type="nucleotide sequence ID" value="NZ_CP038799.1"/>
</dbReference>
<dbReference type="KEGG" id="mfre:EXE63_05095"/>
<dbReference type="Proteomes" id="UP000501849">
    <property type="component" value="Chromosome"/>
</dbReference>
<evidence type="ECO:0000259" key="2">
    <source>
        <dbReference type="Pfam" id="PF01814"/>
    </source>
</evidence>
<dbReference type="AlphaFoldDB" id="A0A6H0S0W9"/>
<gene>
    <name evidence="3" type="ORF">EXE63_05095</name>
</gene>
<dbReference type="Gene3D" id="1.20.120.520">
    <property type="entry name" value="nmb1532 protein domain like"/>
    <property type="match status" value="1"/>
</dbReference>
<feature type="domain" description="Hemerythrin-like" evidence="2">
    <location>
        <begin position="28"/>
        <end position="160"/>
    </location>
</feature>
<evidence type="ECO:0000313" key="3">
    <source>
        <dbReference type="EMBL" id="QIV80341.1"/>
    </source>
</evidence>
<dbReference type="Pfam" id="PF01814">
    <property type="entry name" value="Hemerythrin"/>
    <property type="match status" value="1"/>
</dbReference>
<sequence length="230" mass="25451">MNNSARSAHPADNARRPADPGPDLSGITLTHRAMVADTRRLAELTTALAQRRLPCGPPRAKAVARYVALMCESIHHHHTMEDDVLWPVIEASAGDFIDLTELTEDHAALDPRLDRLRVQAAAFGRSADPELARPLAAGLTDLHQLLQAHIADEERELFPVIRRYVSVKDWESIEKAARRSGRLSFEGPRILGAADDAERAMIAASVPGPLMLLLRFLSARHRRFERAVFG</sequence>
<evidence type="ECO:0000256" key="1">
    <source>
        <dbReference type="SAM" id="MobiDB-lite"/>
    </source>
</evidence>
<feature type="region of interest" description="Disordered" evidence="1">
    <location>
        <begin position="1"/>
        <end position="25"/>
    </location>
</feature>
<evidence type="ECO:0000313" key="4">
    <source>
        <dbReference type="Proteomes" id="UP000501849"/>
    </source>
</evidence>
<proteinExistence type="predicted"/>
<dbReference type="InterPro" id="IPR012312">
    <property type="entry name" value="Hemerythrin-like"/>
</dbReference>